<dbReference type="PANTHER" id="PTHR47723:SF23">
    <property type="entry name" value="REVERSE TRANSCRIPTASE-LIKE PROTEIN"/>
    <property type="match status" value="1"/>
</dbReference>
<feature type="domain" description="RNase H type-1" evidence="1">
    <location>
        <begin position="117"/>
        <end position="244"/>
    </location>
</feature>
<dbReference type="SUPFAM" id="SSF53098">
    <property type="entry name" value="Ribonuclease H-like"/>
    <property type="match status" value="1"/>
</dbReference>
<accession>A0A1J6JX48</accession>
<dbReference type="InterPro" id="IPR002156">
    <property type="entry name" value="RNaseH_domain"/>
</dbReference>
<dbReference type="Gramene" id="OIT22333">
    <property type="protein sequence ID" value="OIT22333"/>
    <property type="gene ID" value="A4A49_59350"/>
</dbReference>
<protein>
    <submittedName>
        <fullName evidence="2">Ribonuclease h protein</fullName>
    </submittedName>
</protein>
<evidence type="ECO:0000313" key="3">
    <source>
        <dbReference type="Proteomes" id="UP000187609"/>
    </source>
</evidence>
<dbReference type="Gene3D" id="3.30.420.10">
    <property type="entry name" value="Ribonuclease H-like superfamily/Ribonuclease H"/>
    <property type="match status" value="1"/>
</dbReference>
<dbReference type="InterPro" id="IPR012337">
    <property type="entry name" value="RNaseH-like_sf"/>
</dbReference>
<dbReference type="Proteomes" id="UP000187609">
    <property type="component" value="Unassembled WGS sequence"/>
</dbReference>
<dbReference type="PANTHER" id="PTHR47723">
    <property type="entry name" value="OS05G0353850 PROTEIN"/>
    <property type="match status" value="1"/>
</dbReference>
<reference evidence="2" key="1">
    <citation type="submission" date="2016-11" db="EMBL/GenBank/DDBJ databases">
        <title>The genome of Nicotiana attenuata.</title>
        <authorList>
            <person name="Xu S."/>
            <person name="Brockmoeller T."/>
            <person name="Gaquerel E."/>
            <person name="Navarro A."/>
            <person name="Kuhl H."/>
            <person name="Gase K."/>
            <person name="Ling Z."/>
            <person name="Zhou W."/>
            <person name="Kreitzer C."/>
            <person name="Stanke M."/>
            <person name="Tang H."/>
            <person name="Lyons E."/>
            <person name="Pandey P."/>
            <person name="Pandey S.P."/>
            <person name="Timmermann B."/>
            <person name="Baldwin I.T."/>
        </authorList>
    </citation>
    <scope>NUCLEOTIDE SEQUENCE [LARGE SCALE GENOMIC DNA]</scope>
    <source>
        <strain evidence="2">UT</strain>
    </source>
</reference>
<gene>
    <name evidence="2" type="ORF">A4A49_59350</name>
</gene>
<dbReference type="Pfam" id="PF13456">
    <property type="entry name" value="RVT_3"/>
    <property type="match status" value="1"/>
</dbReference>
<dbReference type="PROSITE" id="PS50879">
    <property type="entry name" value="RNASE_H_1"/>
    <property type="match status" value="1"/>
</dbReference>
<keyword evidence="3" id="KW-1185">Reference proteome</keyword>
<evidence type="ECO:0000259" key="1">
    <source>
        <dbReference type="PROSITE" id="PS50879"/>
    </source>
</evidence>
<dbReference type="InterPro" id="IPR036397">
    <property type="entry name" value="RNaseH_sf"/>
</dbReference>
<dbReference type="AlphaFoldDB" id="A0A1J6JX48"/>
<dbReference type="OMA" id="CKSTHTD"/>
<evidence type="ECO:0000313" key="2">
    <source>
        <dbReference type="EMBL" id="OIT22333.1"/>
    </source>
</evidence>
<dbReference type="SMR" id="A0A1J6JX48"/>
<proteinExistence type="predicted"/>
<sequence length="284" mass="32566">MEHMFFNCRHSKPIWDQLGTFYKYPDQPHNELTIHNWLKPLCHNKSPFNRLLSKGDILPFTLWHIWTHRNNFIFNNKKSPLSLKNIIKSATEFKLLTESFQSPNPKMTIYIKWKPPDRGIYKLNIDGSSLGNPGRVGIGGVIRDWDSNWIIGFTMSIHHATNIFTEGLALIQGLRIAIQQSIRRLVVETDCNLLINMLTNENGPYQNLITDCRWMLTRAGEPQVTHVFREANGVADIMAKHGSNSNSFGNPMLYFSPPPFVTSTFELDKLGTLCPRKVPICNNS</sequence>
<dbReference type="GO" id="GO:0003676">
    <property type="term" value="F:nucleic acid binding"/>
    <property type="evidence" value="ECO:0007669"/>
    <property type="project" value="InterPro"/>
</dbReference>
<dbReference type="CDD" id="cd06222">
    <property type="entry name" value="RNase_H_like"/>
    <property type="match status" value="1"/>
</dbReference>
<dbReference type="InterPro" id="IPR044730">
    <property type="entry name" value="RNase_H-like_dom_plant"/>
</dbReference>
<dbReference type="EMBL" id="MJEQ01003741">
    <property type="protein sequence ID" value="OIT22333.1"/>
    <property type="molecule type" value="Genomic_DNA"/>
</dbReference>
<dbReference type="InterPro" id="IPR053151">
    <property type="entry name" value="RNase_H-like"/>
</dbReference>
<name>A0A1J6JX48_NICAT</name>
<dbReference type="GO" id="GO:0004523">
    <property type="term" value="F:RNA-DNA hybrid ribonuclease activity"/>
    <property type="evidence" value="ECO:0007669"/>
    <property type="project" value="InterPro"/>
</dbReference>
<organism evidence="2 3">
    <name type="scientific">Nicotiana attenuata</name>
    <name type="common">Coyote tobacco</name>
    <dbReference type="NCBI Taxonomy" id="49451"/>
    <lineage>
        <taxon>Eukaryota</taxon>
        <taxon>Viridiplantae</taxon>
        <taxon>Streptophyta</taxon>
        <taxon>Embryophyta</taxon>
        <taxon>Tracheophyta</taxon>
        <taxon>Spermatophyta</taxon>
        <taxon>Magnoliopsida</taxon>
        <taxon>eudicotyledons</taxon>
        <taxon>Gunneridae</taxon>
        <taxon>Pentapetalae</taxon>
        <taxon>asterids</taxon>
        <taxon>lamiids</taxon>
        <taxon>Solanales</taxon>
        <taxon>Solanaceae</taxon>
        <taxon>Nicotianoideae</taxon>
        <taxon>Nicotianeae</taxon>
        <taxon>Nicotiana</taxon>
    </lineage>
</organism>
<comment type="caution">
    <text evidence="2">The sequence shown here is derived from an EMBL/GenBank/DDBJ whole genome shotgun (WGS) entry which is preliminary data.</text>
</comment>